<dbReference type="RefSeq" id="XP_004434139.1">
    <property type="nucleotide sequence ID" value="XM_004434082.2"/>
</dbReference>
<feature type="domain" description="CCDC81 HU" evidence="3">
    <location>
        <begin position="103"/>
        <end position="177"/>
    </location>
</feature>
<organism evidence="4 5">
    <name type="scientific">Ceratotherium simum simum</name>
    <name type="common">Southern white rhinoceros</name>
    <dbReference type="NCBI Taxonomy" id="73337"/>
    <lineage>
        <taxon>Eukaryota</taxon>
        <taxon>Metazoa</taxon>
        <taxon>Chordata</taxon>
        <taxon>Craniata</taxon>
        <taxon>Vertebrata</taxon>
        <taxon>Euteleostomi</taxon>
        <taxon>Mammalia</taxon>
        <taxon>Eutheria</taxon>
        <taxon>Laurasiatheria</taxon>
        <taxon>Perissodactyla</taxon>
        <taxon>Rhinocerotidae</taxon>
        <taxon>Ceratotherium</taxon>
    </lineage>
</organism>
<evidence type="ECO:0000313" key="4">
    <source>
        <dbReference type="Proteomes" id="UP000694910"/>
    </source>
</evidence>
<dbReference type="Pfam" id="PF14908">
    <property type="entry name" value="HU-CCDC81_euk_1"/>
    <property type="match status" value="1"/>
</dbReference>
<dbReference type="InterPro" id="IPR028034">
    <property type="entry name" value="HU-CCDC81"/>
</dbReference>
<evidence type="ECO:0000256" key="1">
    <source>
        <dbReference type="SAM" id="MobiDB-lite"/>
    </source>
</evidence>
<protein>
    <submittedName>
        <fullName evidence="5">Coiled-coil domain-containing protein 81 isoform X1</fullName>
    </submittedName>
</protein>
<feature type="region of interest" description="Disordered" evidence="1">
    <location>
        <begin position="231"/>
        <end position="319"/>
    </location>
</feature>
<dbReference type="InterPro" id="IPR026295">
    <property type="entry name" value="CCD81"/>
</dbReference>
<gene>
    <name evidence="5" type="primary">LOC101397083</name>
</gene>
<dbReference type="GeneID" id="101397083"/>
<dbReference type="InterPro" id="IPR040673">
    <property type="entry name" value="CCDC81_HU_dom_2"/>
</dbReference>
<dbReference type="PANTHER" id="PTHR14362">
    <property type="entry name" value="COILED-COIL DOMAIN-CONTAINING PROTEIN 81"/>
    <property type="match status" value="1"/>
</dbReference>
<keyword evidence="4" id="KW-1185">Reference proteome</keyword>
<name>A0ABM0HUA8_CERSS</name>
<evidence type="ECO:0000259" key="3">
    <source>
        <dbReference type="Pfam" id="PF18289"/>
    </source>
</evidence>
<evidence type="ECO:0000313" key="5">
    <source>
        <dbReference type="RefSeq" id="XP_004434139.1"/>
    </source>
</evidence>
<accession>A0ABM0HUA8</accession>
<dbReference type="PANTHER" id="PTHR14362:SF2">
    <property type="entry name" value="COILED-COIL DOMAIN-CONTAINING PROTEIN 81"/>
    <property type="match status" value="1"/>
</dbReference>
<reference evidence="5" key="1">
    <citation type="submission" date="2025-08" db="UniProtKB">
        <authorList>
            <consortium name="RefSeq"/>
        </authorList>
    </citation>
    <scope>IDENTIFICATION</scope>
</reference>
<evidence type="ECO:0000259" key="2">
    <source>
        <dbReference type="Pfam" id="PF14908"/>
    </source>
</evidence>
<proteinExistence type="predicted"/>
<dbReference type="Proteomes" id="UP000694910">
    <property type="component" value="Unplaced"/>
</dbReference>
<sequence length="655" mass="76033">MLDTIAPSVQDLGRQVLPTLPSLSQEEVSTIWGNVSEFVERQLSLHKGVQIPGLGTFTFMRQKLEVGNKKFILIQRPIFIMAEKLVQIHALKQNKVYTPGDIPIVPLNFVMISLEGPFNRDTVEGCVKETLLFLSRSISVKQNVEFTFKGIGVLVIRDGRVKMRFYKDFLCTMDGSGALAKALANRPGTVDSVLSSREALGKRPNSVLAFPRIELREMENKPPMETIVEEGRKNRQRKYKLKDQSDKEEGVREILSPKRIQDRQALSPGKVTSASLLNKLERSGSGGKNMNPEGLSSPDCLKNDNEMKPKISPAPACQDHNKAGQEMCYVCLQRAQRNSPLYCSEERRRREMEDEQLIQQYQMLKDQEALFKQQMKSLANRERNQKNAAYNLGVAEAIRIHKNEKPEFYKSFLFDKRPLSPEINAFKQEEYSQSLLKQMDNRREKEIKQRQNRELMDRLEQVQLTEELAAQRAKYIKDKMEETQCYKRALDAQIKNKPPQLPMFEPDSFEPIFGENEGKLMVEKRKREQNYMKHQLKAAASHKRKAILHQLVDQKRDLQMLQRTQKEHLADRTAELERVNRINQSLQEDWERSAAMKRQRDLEEKAFERASDKLFLLDQCEKYRRCKQCQRSTSNVGESNLWPLNKYLYGSRLFV</sequence>
<dbReference type="Pfam" id="PF18289">
    <property type="entry name" value="HU-CCDC81_euk_2"/>
    <property type="match status" value="1"/>
</dbReference>
<feature type="compositionally biased region" description="Basic and acidic residues" evidence="1">
    <location>
        <begin position="241"/>
        <end position="262"/>
    </location>
</feature>
<feature type="domain" description="CCDC81 HU" evidence="2">
    <location>
        <begin position="8"/>
        <end position="93"/>
    </location>
</feature>